<name>A0A7E4UVD2_PANRE</name>
<accession>A0A7E4UVD2</accession>
<dbReference type="Proteomes" id="UP000492821">
    <property type="component" value="Unassembled WGS sequence"/>
</dbReference>
<protein>
    <submittedName>
        <fullName evidence="8">EF-hand domain-containing protein</fullName>
    </submittedName>
</protein>
<evidence type="ECO:0000256" key="4">
    <source>
        <dbReference type="ARBA" id="ARBA00022837"/>
    </source>
</evidence>
<feature type="domain" description="EF-hand" evidence="6">
    <location>
        <begin position="330"/>
        <end position="365"/>
    </location>
</feature>
<dbReference type="InterPro" id="IPR011992">
    <property type="entry name" value="EF-hand-dom_pair"/>
</dbReference>
<dbReference type="AlphaFoldDB" id="A0A7E4UVD2"/>
<evidence type="ECO:0000259" key="6">
    <source>
        <dbReference type="PROSITE" id="PS50222"/>
    </source>
</evidence>
<sequence>MSLEDKLRRDTFKMAYFTEIGATNRLIDKEEFHDLAVCAGIDVQSSAIDEAWPSDKKEINMEEAYHLFTRLPNLELRIKHALESLERETQEKEPLPFEVILEKCKALYKFNETKKALNNVNQTLCERAKHGIFPKDFGQDHVLNGMLPPLEMNFSDAESSVFLDEPALEDDGGGGLLSHDARSLSERPISSAIEGSSRKASSAMVDEPYTMMKTTRRSLVIQREIGPTSLKHIFTLTEIRNVKIQVSVNVRLDPDLCRFENAIHGVLQRHESGKIVAVTVKKSGNTISTDRLTLLPATYSFTVAFCRSLSDMKASSTEKIIDDKKKLTAKYRMCVMNIFDMFDLNEDQTLDYKEFRLYNQMSGGGDINKTDWDSLLEQLTTKNGGLSMKSFVALHQEEADTYENDNFDDMYLSLKQLGFNGKFAITNTCPVIIDYLASDEEIVITSDESYHFDGTFAEQLAEFFWSQSTVLPYLKNLPLRMWMSDYFGVLMAGVTNTPNHYHLNLNGSQNVNLDVGKDMIIEETVPPYACKILATGIAVDTKHKWFISVRRVRSDQSATSSANPSRVNSVR</sequence>
<keyword evidence="7" id="KW-1185">Reference proteome</keyword>
<keyword evidence="3" id="KW-0677">Repeat</keyword>
<dbReference type="InterPro" id="IPR052266">
    <property type="entry name" value="Miro-EF-hand_domain"/>
</dbReference>
<dbReference type="Gene3D" id="1.10.238.10">
    <property type="entry name" value="EF-hand"/>
    <property type="match status" value="1"/>
</dbReference>
<organism evidence="7 8">
    <name type="scientific">Panagrellus redivivus</name>
    <name type="common">Microworm</name>
    <dbReference type="NCBI Taxonomy" id="6233"/>
    <lineage>
        <taxon>Eukaryota</taxon>
        <taxon>Metazoa</taxon>
        <taxon>Ecdysozoa</taxon>
        <taxon>Nematoda</taxon>
        <taxon>Chromadorea</taxon>
        <taxon>Rhabditida</taxon>
        <taxon>Tylenchina</taxon>
        <taxon>Panagrolaimomorpha</taxon>
        <taxon>Panagrolaimoidea</taxon>
        <taxon>Panagrolaimidae</taxon>
        <taxon>Panagrellus</taxon>
    </lineage>
</organism>
<dbReference type="PANTHER" id="PTHR46819">
    <property type="entry name" value="EF-HAND CALCIUM-BINDING DOMAIN-CONTAINING PROTEIN 7"/>
    <property type="match status" value="1"/>
</dbReference>
<dbReference type="InterPro" id="IPR018247">
    <property type="entry name" value="EF_Hand_1_Ca_BS"/>
</dbReference>
<evidence type="ECO:0000313" key="8">
    <source>
        <dbReference type="WBParaSite" id="Pan_g12855.t1"/>
    </source>
</evidence>
<dbReference type="PROSITE" id="PS50222">
    <property type="entry name" value="EF_HAND_2"/>
    <property type="match status" value="1"/>
</dbReference>
<dbReference type="SUPFAM" id="SSF47473">
    <property type="entry name" value="EF-hand"/>
    <property type="match status" value="1"/>
</dbReference>
<dbReference type="GO" id="GO:0005509">
    <property type="term" value="F:calcium ion binding"/>
    <property type="evidence" value="ECO:0007669"/>
    <property type="project" value="InterPro"/>
</dbReference>
<comment type="subcellular location">
    <subcellularLocation>
        <location evidence="1">Membrane</location>
    </subcellularLocation>
</comment>
<dbReference type="GO" id="GO:0098797">
    <property type="term" value="C:plasma membrane protein complex"/>
    <property type="evidence" value="ECO:0007669"/>
    <property type="project" value="TreeGrafter"/>
</dbReference>
<keyword evidence="4" id="KW-0106">Calcium</keyword>
<dbReference type="GO" id="GO:1903569">
    <property type="term" value="P:positive regulation of protein localization to ciliary membrane"/>
    <property type="evidence" value="ECO:0007669"/>
    <property type="project" value="TreeGrafter"/>
</dbReference>
<dbReference type="GO" id="GO:0060170">
    <property type="term" value="C:ciliary membrane"/>
    <property type="evidence" value="ECO:0007669"/>
    <property type="project" value="TreeGrafter"/>
</dbReference>
<proteinExistence type="predicted"/>
<evidence type="ECO:0000256" key="5">
    <source>
        <dbReference type="ARBA" id="ARBA00023136"/>
    </source>
</evidence>
<reference evidence="7" key="1">
    <citation type="journal article" date="2013" name="Genetics">
        <title>The draft genome and transcriptome of Panagrellus redivivus are shaped by the harsh demands of a free-living lifestyle.</title>
        <authorList>
            <person name="Srinivasan J."/>
            <person name="Dillman A.R."/>
            <person name="Macchietto M.G."/>
            <person name="Heikkinen L."/>
            <person name="Lakso M."/>
            <person name="Fracchia K.M."/>
            <person name="Antoshechkin I."/>
            <person name="Mortazavi A."/>
            <person name="Wong G."/>
            <person name="Sternberg P.W."/>
        </authorList>
    </citation>
    <scope>NUCLEOTIDE SEQUENCE [LARGE SCALE GENOMIC DNA]</scope>
    <source>
        <strain evidence="7">MT8872</strain>
    </source>
</reference>
<evidence type="ECO:0000256" key="1">
    <source>
        <dbReference type="ARBA" id="ARBA00004370"/>
    </source>
</evidence>
<evidence type="ECO:0000256" key="3">
    <source>
        <dbReference type="ARBA" id="ARBA00022737"/>
    </source>
</evidence>
<dbReference type="WBParaSite" id="Pan_g12855.t1">
    <property type="protein sequence ID" value="Pan_g12855.t1"/>
    <property type="gene ID" value="Pan_g12855"/>
</dbReference>
<dbReference type="PROSITE" id="PS00018">
    <property type="entry name" value="EF_HAND_1"/>
    <property type="match status" value="1"/>
</dbReference>
<keyword evidence="2" id="KW-0479">Metal-binding</keyword>
<keyword evidence="5" id="KW-0472">Membrane</keyword>
<dbReference type="InterPro" id="IPR002048">
    <property type="entry name" value="EF_hand_dom"/>
</dbReference>
<reference evidence="8" key="2">
    <citation type="submission" date="2020-10" db="UniProtKB">
        <authorList>
            <consortium name="WormBaseParasite"/>
        </authorList>
    </citation>
    <scope>IDENTIFICATION</scope>
</reference>
<evidence type="ECO:0000256" key="2">
    <source>
        <dbReference type="ARBA" id="ARBA00022723"/>
    </source>
</evidence>
<evidence type="ECO:0000313" key="7">
    <source>
        <dbReference type="Proteomes" id="UP000492821"/>
    </source>
</evidence>
<dbReference type="PANTHER" id="PTHR46819:SF1">
    <property type="entry name" value="EF-HAND CALCIUM-BINDING DOMAIN-CONTAINING PROTEIN 7"/>
    <property type="match status" value="1"/>
</dbReference>